<evidence type="ECO:0000313" key="1">
    <source>
        <dbReference type="EMBL" id="KAJ6840798.1"/>
    </source>
</evidence>
<reference evidence="1" key="2">
    <citation type="submission" date="2023-04" db="EMBL/GenBank/DDBJ databases">
        <authorList>
            <person name="Bruccoleri R.E."/>
            <person name="Oakeley E.J."/>
            <person name="Faust A.-M."/>
            <person name="Dessus-Babus S."/>
            <person name="Altorfer M."/>
            <person name="Burckhardt D."/>
            <person name="Oertli M."/>
            <person name="Naumann U."/>
            <person name="Petersen F."/>
            <person name="Wong J."/>
        </authorList>
    </citation>
    <scope>NUCLEOTIDE SEQUENCE</scope>
    <source>
        <strain evidence="1">GSM-AAB239-AS_SAM_17_03QT</strain>
        <tissue evidence="1">Leaf</tissue>
    </source>
</reference>
<comment type="caution">
    <text evidence="1">The sequence shown here is derived from an EMBL/GenBank/DDBJ whole genome shotgun (WGS) entry which is preliminary data.</text>
</comment>
<keyword evidence="2" id="KW-1185">Reference proteome</keyword>
<protein>
    <submittedName>
        <fullName evidence="1">Uncharacterized protein</fullName>
    </submittedName>
</protein>
<dbReference type="Proteomes" id="UP001140949">
    <property type="component" value="Unassembled WGS sequence"/>
</dbReference>
<organism evidence="1 2">
    <name type="scientific">Iris pallida</name>
    <name type="common">Sweet iris</name>
    <dbReference type="NCBI Taxonomy" id="29817"/>
    <lineage>
        <taxon>Eukaryota</taxon>
        <taxon>Viridiplantae</taxon>
        <taxon>Streptophyta</taxon>
        <taxon>Embryophyta</taxon>
        <taxon>Tracheophyta</taxon>
        <taxon>Spermatophyta</taxon>
        <taxon>Magnoliopsida</taxon>
        <taxon>Liliopsida</taxon>
        <taxon>Asparagales</taxon>
        <taxon>Iridaceae</taxon>
        <taxon>Iridoideae</taxon>
        <taxon>Irideae</taxon>
        <taxon>Iris</taxon>
    </lineage>
</organism>
<dbReference type="EMBL" id="JANAVB010009198">
    <property type="protein sequence ID" value="KAJ6840798.1"/>
    <property type="molecule type" value="Genomic_DNA"/>
</dbReference>
<accession>A0AAX6HJC1</accession>
<reference evidence="1" key="1">
    <citation type="journal article" date="2023" name="GigaByte">
        <title>Genome assembly of the bearded iris, Iris pallida Lam.</title>
        <authorList>
            <person name="Bruccoleri R.E."/>
            <person name="Oakeley E.J."/>
            <person name="Faust A.M.E."/>
            <person name="Altorfer M."/>
            <person name="Dessus-Babus S."/>
            <person name="Burckhardt D."/>
            <person name="Oertli M."/>
            <person name="Naumann U."/>
            <person name="Petersen F."/>
            <person name="Wong J."/>
        </authorList>
    </citation>
    <scope>NUCLEOTIDE SEQUENCE</scope>
    <source>
        <strain evidence="1">GSM-AAB239-AS_SAM_17_03QT</strain>
    </source>
</reference>
<name>A0AAX6HJC1_IRIPA</name>
<proteinExistence type="predicted"/>
<evidence type="ECO:0000313" key="2">
    <source>
        <dbReference type="Proteomes" id="UP001140949"/>
    </source>
</evidence>
<gene>
    <name evidence="1" type="ORF">M6B38_118715</name>
</gene>
<sequence>MDWSLGAGIAVKQNNSCSWWSYCVFVQVRVHVFTVAVSSPVGVQIIVWEIKQGAGLLV</sequence>
<dbReference type="AlphaFoldDB" id="A0AAX6HJC1"/>